<dbReference type="EMBL" id="CP000252">
    <property type="protein sequence ID" value="ABC78986.1"/>
    <property type="molecule type" value="Genomic_DNA"/>
</dbReference>
<dbReference type="STRING" id="56780.SYN_03847"/>
<evidence type="ECO:0000313" key="1">
    <source>
        <dbReference type="EMBL" id="ABC78986.1"/>
    </source>
</evidence>
<gene>
    <name evidence="1" type="ORF">SYN_03847</name>
</gene>
<name>Q2LY25_SYNAS</name>
<accession>Q2LY25</accession>
<dbReference type="KEGG" id="sat:SYN_03847"/>
<protein>
    <submittedName>
        <fullName evidence="1">Hypothetical cytosolic protein</fullName>
    </submittedName>
</protein>
<organism evidence="1 2">
    <name type="scientific">Syntrophus aciditrophicus (strain SB)</name>
    <dbReference type="NCBI Taxonomy" id="56780"/>
    <lineage>
        <taxon>Bacteria</taxon>
        <taxon>Pseudomonadati</taxon>
        <taxon>Thermodesulfobacteriota</taxon>
        <taxon>Syntrophia</taxon>
        <taxon>Syntrophales</taxon>
        <taxon>Syntrophaceae</taxon>
        <taxon>Syntrophus</taxon>
    </lineage>
</organism>
<proteinExistence type="predicted"/>
<evidence type="ECO:0000313" key="2">
    <source>
        <dbReference type="Proteomes" id="UP000001933"/>
    </source>
</evidence>
<dbReference type="HOGENOM" id="CLU_2848249_0_0_7"/>
<dbReference type="Proteomes" id="UP000001933">
    <property type="component" value="Chromosome"/>
</dbReference>
<dbReference type="InParanoid" id="Q2LY25"/>
<sequence>MIHESSEPAARLFQNKKTARPLYEDCAVLYSVFLCHKRVLHKHELSYHDENSNANNFFTFFLFFF</sequence>
<dbReference type="AlphaFoldDB" id="Q2LY25"/>
<keyword evidence="2" id="KW-1185">Reference proteome</keyword>
<reference evidence="1 2" key="1">
    <citation type="journal article" date="2007" name="Proc. Natl. Acad. Sci. U.S.A.">
        <title>The genome of Syntrophus aciditrophicus: life at the thermodynamic limit of microbial growth.</title>
        <authorList>
            <person name="McInerney M.J."/>
            <person name="Rohlin L."/>
            <person name="Mouttaki H."/>
            <person name="Kim U."/>
            <person name="Krupp R.S."/>
            <person name="Rios-Hernandez L."/>
            <person name="Sieber J."/>
            <person name="Struchtemeyer C.G."/>
            <person name="Bhattacharyya A."/>
            <person name="Campbell J.W."/>
            <person name="Gunsalus R.P."/>
        </authorList>
    </citation>
    <scope>NUCLEOTIDE SEQUENCE [LARGE SCALE GENOMIC DNA]</scope>
    <source>
        <strain evidence="1 2">SB</strain>
    </source>
</reference>